<dbReference type="GO" id="GO:0003677">
    <property type="term" value="F:DNA binding"/>
    <property type="evidence" value="ECO:0007669"/>
    <property type="project" value="UniProtKB-KW"/>
</dbReference>
<feature type="region of interest" description="Disordered" evidence="7">
    <location>
        <begin position="130"/>
        <end position="150"/>
    </location>
</feature>
<evidence type="ECO:0000256" key="6">
    <source>
        <dbReference type="RuleBase" id="RU000716"/>
    </source>
</evidence>
<accession>A0A839F7S1</accession>
<keyword evidence="11" id="KW-1185">Reference proteome</keyword>
<dbReference type="GO" id="GO:0016987">
    <property type="term" value="F:sigma factor activity"/>
    <property type="evidence" value="ECO:0007669"/>
    <property type="project" value="UniProtKB-KW"/>
</dbReference>
<dbReference type="InterPro" id="IPR007627">
    <property type="entry name" value="RNA_pol_sigma70_r2"/>
</dbReference>
<dbReference type="GO" id="GO:0006352">
    <property type="term" value="P:DNA-templated transcription initiation"/>
    <property type="evidence" value="ECO:0007669"/>
    <property type="project" value="InterPro"/>
</dbReference>
<evidence type="ECO:0000259" key="8">
    <source>
        <dbReference type="Pfam" id="PF04542"/>
    </source>
</evidence>
<dbReference type="Proteomes" id="UP000550401">
    <property type="component" value="Unassembled WGS sequence"/>
</dbReference>
<evidence type="ECO:0000256" key="5">
    <source>
        <dbReference type="ARBA" id="ARBA00023163"/>
    </source>
</evidence>
<feature type="domain" description="RNA polymerase sigma factor 70 region 4 type 2" evidence="9">
    <location>
        <begin position="155"/>
        <end position="206"/>
    </location>
</feature>
<evidence type="ECO:0000256" key="7">
    <source>
        <dbReference type="SAM" id="MobiDB-lite"/>
    </source>
</evidence>
<dbReference type="SUPFAM" id="SSF88659">
    <property type="entry name" value="Sigma3 and sigma4 domains of RNA polymerase sigma factors"/>
    <property type="match status" value="1"/>
</dbReference>
<dbReference type="Gene3D" id="1.10.10.10">
    <property type="entry name" value="Winged helix-like DNA-binding domain superfamily/Winged helix DNA-binding domain"/>
    <property type="match status" value="1"/>
</dbReference>
<dbReference type="PANTHER" id="PTHR43133">
    <property type="entry name" value="RNA POLYMERASE ECF-TYPE SIGMA FACTO"/>
    <property type="match status" value="1"/>
</dbReference>
<dbReference type="Pfam" id="PF04542">
    <property type="entry name" value="Sigma70_r2"/>
    <property type="match status" value="1"/>
</dbReference>
<keyword evidence="3 6" id="KW-0731">Sigma factor</keyword>
<dbReference type="CDD" id="cd06171">
    <property type="entry name" value="Sigma70_r4"/>
    <property type="match status" value="1"/>
</dbReference>
<dbReference type="InterPro" id="IPR039425">
    <property type="entry name" value="RNA_pol_sigma-70-like"/>
</dbReference>
<dbReference type="InterPro" id="IPR000838">
    <property type="entry name" value="RNA_pol_sigma70_ECF_CS"/>
</dbReference>
<dbReference type="PROSITE" id="PS01063">
    <property type="entry name" value="SIGMA70_ECF"/>
    <property type="match status" value="1"/>
</dbReference>
<dbReference type="EMBL" id="JACGXL010000008">
    <property type="protein sequence ID" value="MBA8889789.1"/>
    <property type="molecule type" value="Genomic_DNA"/>
</dbReference>
<keyword evidence="5 6" id="KW-0804">Transcription</keyword>
<dbReference type="InterPro" id="IPR013249">
    <property type="entry name" value="RNA_pol_sigma70_r4_t2"/>
</dbReference>
<evidence type="ECO:0000256" key="1">
    <source>
        <dbReference type="ARBA" id="ARBA00010641"/>
    </source>
</evidence>
<comment type="caution">
    <text evidence="10">The sequence shown here is derived from an EMBL/GenBank/DDBJ whole genome shotgun (WGS) entry which is preliminary data.</text>
</comment>
<dbReference type="InterPro" id="IPR013325">
    <property type="entry name" value="RNA_pol_sigma_r2"/>
</dbReference>
<proteinExistence type="inferred from homology"/>
<reference evidence="10 11" key="1">
    <citation type="submission" date="2020-07" db="EMBL/GenBank/DDBJ databases">
        <title>Genomic Encyclopedia of Type Strains, Phase IV (KMG-V): Genome sequencing to study the core and pangenomes of soil and plant-associated prokaryotes.</title>
        <authorList>
            <person name="Whitman W."/>
        </authorList>
    </citation>
    <scope>NUCLEOTIDE SEQUENCE [LARGE SCALE GENOMIC DNA]</scope>
    <source>
        <strain evidence="10 11">RH2WT43</strain>
    </source>
</reference>
<dbReference type="NCBIfam" id="TIGR02937">
    <property type="entry name" value="sigma70-ECF"/>
    <property type="match status" value="1"/>
</dbReference>
<evidence type="ECO:0000256" key="3">
    <source>
        <dbReference type="ARBA" id="ARBA00023082"/>
    </source>
</evidence>
<organism evidence="10 11">
    <name type="scientific">Dokdonella fugitiva</name>
    <dbReference type="NCBI Taxonomy" id="328517"/>
    <lineage>
        <taxon>Bacteria</taxon>
        <taxon>Pseudomonadati</taxon>
        <taxon>Pseudomonadota</taxon>
        <taxon>Gammaproteobacteria</taxon>
        <taxon>Lysobacterales</taxon>
        <taxon>Rhodanobacteraceae</taxon>
        <taxon>Dokdonella</taxon>
    </lineage>
</organism>
<name>A0A839F7S1_9GAMM</name>
<dbReference type="SUPFAM" id="SSF88946">
    <property type="entry name" value="Sigma2 domain of RNA polymerase sigma factors"/>
    <property type="match status" value="1"/>
</dbReference>
<protein>
    <recommendedName>
        <fullName evidence="6">RNA polymerase sigma factor</fullName>
    </recommendedName>
</protein>
<feature type="domain" description="RNA polymerase sigma-70 region 2" evidence="8">
    <location>
        <begin position="56"/>
        <end position="122"/>
    </location>
</feature>
<evidence type="ECO:0000256" key="2">
    <source>
        <dbReference type="ARBA" id="ARBA00023015"/>
    </source>
</evidence>
<evidence type="ECO:0000313" key="11">
    <source>
        <dbReference type="Proteomes" id="UP000550401"/>
    </source>
</evidence>
<evidence type="ECO:0000256" key="4">
    <source>
        <dbReference type="ARBA" id="ARBA00023125"/>
    </source>
</evidence>
<keyword evidence="2 6" id="KW-0805">Transcription regulation</keyword>
<gene>
    <name evidence="10" type="ORF">FHW12_004036</name>
</gene>
<dbReference type="Pfam" id="PF08281">
    <property type="entry name" value="Sigma70_r4_2"/>
    <property type="match status" value="1"/>
</dbReference>
<dbReference type="Gene3D" id="1.10.1740.10">
    <property type="match status" value="1"/>
</dbReference>
<dbReference type="PANTHER" id="PTHR43133:SF62">
    <property type="entry name" value="RNA POLYMERASE SIGMA FACTOR SIGZ"/>
    <property type="match status" value="1"/>
</dbReference>
<keyword evidence="4 6" id="KW-0238">DNA-binding</keyword>
<dbReference type="InterPro" id="IPR036388">
    <property type="entry name" value="WH-like_DNA-bd_sf"/>
</dbReference>
<dbReference type="InterPro" id="IPR013324">
    <property type="entry name" value="RNA_pol_sigma_r3/r4-like"/>
</dbReference>
<dbReference type="AlphaFoldDB" id="A0A839F7S1"/>
<comment type="similarity">
    <text evidence="1 6">Belongs to the sigma-70 factor family. ECF subfamily.</text>
</comment>
<sequence>MFTRFVHLQLRMRSTSTRRSSGRIVRRPMDSTPTDNGTDVLLARVATRDRSAFERLYRSTSSTLFAICLRVLPNRSEAEDVLQEVYVLVWNKAPQFDAGRASALAWLASIARHRAIDRLRSGAAEGRASVELPEDLRDPTPSPADRAEATNVGARLEHCMERLDERRRSLVRTAFFEAATYEELARRIGAPLGSVKSWIRRSLLQLRACLDP</sequence>
<dbReference type="InterPro" id="IPR014284">
    <property type="entry name" value="RNA_pol_sigma-70_dom"/>
</dbReference>
<evidence type="ECO:0000259" key="9">
    <source>
        <dbReference type="Pfam" id="PF08281"/>
    </source>
</evidence>
<evidence type="ECO:0000313" key="10">
    <source>
        <dbReference type="EMBL" id="MBA8889789.1"/>
    </source>
</evidence>